<evidence type="ECO:0000256" key="3">
    <source>
        <dbReference type="ARBA" id="ARBA00022630"/>
    </source>
</evidence>
<keyword evidence="3" id="KW-0285">Flavoprotein</keyword>
<dbReference type="InterPro" id="IPR023753">
    <property type="entry name" value="FAD/NAD-binding_dom"/>
</dbReference>
<evidence type="ECO:0000259" key="6">
    <source>
        <dbReference type="Pfam" id="PF07992"/>
    </source>
</evidence>
<accession>A0ABX1RNG5</accession>
<organism evidence="7 8">
    <name type="scientific">Pseudonocardia xinjiangensis</name>
    <dbReference type="NCBI Taxonomy" id="75289"/>
    <lineage>
        <taxon>Bacteria</taxon>
        <taxon>Bacillati</taxon>
        <taxon>Actinomycetota</taxon>
        <taxon>Actinomycetes</taxon>
        <taxon>Pseudonocardiales</taxon>
        <taxon>Pseudonocardiaceae</taxon>
        <taxon>Pseudonocardia</taxon>
    </lineage>
</organism>
<dbReference type="Pfam" id="PF07992">
    <property type="entry name" value="Pyr_redox_2"/>
    <property type="match status" value="1"/>
</dbReference>
<keyword evidence="8" id="KW-1185">Reference proteome</keyword>
<dbReference type="Gene3D" id="3.50.50.100">
    <property type="match status" value="1"/>
</dbReference>
<proteinExistence type="inferred from homology"/>
<evidence type="ECO:0000256" key="2">
    <source>
        <dbReference type="ARBA" id="ARBA00005272"/>
    </source>
</evidence>
<dbReference type="Proteomes" id="UP001296706">
    <property type="component" value="Unassembled WGS sequence"/>
</dbReference>
<dbReference type="InterPro" id="IPR036188">
    <property type="entry name" value="FAD/NAD-bd_sf"/>
</dbReference>
<evidence type="ECO:0000256" key="1">
    <source>
        <dbReference type="ARBA" id="ARBA00001974"/>
    </source>
</evidence>
<dbReference type="PRINTS" id="PR00411">
    <property type="entry name" value="PNDRDTASEI"/>
</dbReference>
<dbReference type="PANTHER" id="PTHR42913:SF3">
    <property type="entry name" value="64 KDA MITOCHONDRIAL NADH DEHYDROGENASE (EUROFUNG)"/>
    <property type="match status" value="1"/>
</dbReference>
<dbReference type="SUPFAM" id="SSF51905">
    <property type="entry name" value="FAD/NAD(P)-binding domain"/>
    <property type="match status" value="1"/>
</dbReference>
<dbReference type="InterPro" id="IPR051169">
    <property type="entry name" value="NADH-Q_oxidoreductase"/>
</dbReference>
<comment type="similarity">
    <text evidence="2">Belongs to the NADH dehydrogenase family.</text>
</comment>
<evidence type="ECO:0000256" key="4">
    <source>
        <dbReference type="ARBA" id="ARBA00022827"/>
    </source>
</evidence>
<comment type="cofactor">
    <cofactor evidence="1">
        <name>FAD</name>
        <dbReference type="ChEBI" id="CHEBI:57692"/>
    </cofactor>
</comment>
<dbReference type="EMBL" id="JAAXKY010000183">
    <property type="protein sequence ID" value="NMH81946.1"/>
    <property type="molecule type" value="Genomic_DNA"/>
</dbReference>
<protein>
    <submittedName>
        <fullName evidence="7">FAD-dependent oxidoreductase</fullName>
    </submittedName>
</protein>
<evidence type="ECO:0000313" key="8">
    <source>
        <dbReference type="Proteomes" id="UP001296706"/>
    </source>
</evidence>
<feature type="domain" description="FAD/NAD(P)-binding" evidence="6">
    <location>
        <begin position="3"/>
        <end position="314"/>
    </location>
</feature>
<keyword evidence="5" id="KW-0560">Oxidoreductase</keyword>
<keyword evidence="4" id="KW-0274">FAD</keyword>
<dbReference type="PRINTS" id="PR00368">
    <property type="entry name" value="FADPNR"/>
</dbReference>
<gene>
    <name evidence="7" type="ORF">HF577_33270</name>
</gene>
<evidence type="ECO:0000256" key="5">
    <source>
        <dbReference type="ARBA" id="ARBA00023002"/>
    </source>
</evidence>
<evidence type="ECO:0000313" key="7">
    <source>
        <dbReference type="EMBL" id="NMH81946.1"/>
    </source>
</evidence>
<dbReference type="PANTHER" id="PTHR42913">
    <property type="entry name" value="APOPTOSIS-INDUCING FACTOR 1"/>
    <property type="match status" value="1"/>
</dbReference>
<name>A0ABX1RNG5_9PSEU</name>
<reference evidence="7 8" key="1">
    <citation type="submission" date="2020-04" db="EMBL/GenBank/DDBJ databases">
        <authorList>
            <person name="Klaysubun C."/>
            <person name="Duangmal K."/>
            <person name="Lipun K."/>
        </authorList>
    </citation>
    <scope>NUCLEOTIDE SEQUENCE [LARGE SCALE GENOMIC DNA]</scope>
    <source>
        <strain evidence="7 8">JCM 11839</strain>
    </source>
</reference>
<dbReference type="RefSeq" id="WP_169399967.1">
    <property type="nucleotide sequence ID" value="NZ_BAAAJH010000028.1"/>
</dbReference>
<sequence>MSDILVLGGGFAGVWAAAGAVRARRAAGVPAADLRVTLVSAGDDIVIRPRMYQSDPDRMRVPLDRILGPIGVRRVAATATGIDTDARRVTVVGRDGRTAELTYDRLVLATGSQLVRPDLPGAEHLFDVDTMPGAARLHSHLHRLPADAVGDGRFTAVVVGAGFAGLEVATELVGRLRNIATPVGAAEQVRVVLVEREGVVGPELGAGPRPLILEALARLGVEQRLGVTPESATPTGVRLSDGSEIAASTVIWTAGMTASPLTADIPTERDQLGRLHVDEYLRVVGAPDVYAAGDTSAALADETHPVMQSSQHAQPLGKYAGHNVAADLLGRPQVPFEPEPYVTCLDLGAAGAVLTTGWERTVRKTGQDAKDLKHLISAVAIYPPVDDAEAILARADYRSTTWRASADATTTAV</sequence>
<comment type="caution">
    <text evidence="7">The sequence shown here is derived from an EMBL/GenBank/DDBJ whole genome shotgun (WGS) entry which is preliminary data.</text>
</comment>